<dbReference type="GO" id="GO:0016491">
    <property type="term" value="F:oxidoreductase activity"/>
    <property type="evidence" value="ECO:0007669"/>
    <property type="project" value="InterPro"/>
</dbReference>
<sequence length="246" mass="28049">MAQSEGSSTGKKLIQIDISSDTVCPWCFVGKRNLDKAIASSQDQFDFELRWHPFFLNPSAPKEGINKIEFYKNKFGPRSEQIAARMTEVFRGLGLQYNLSGLTGNTLDSHRLIYFAGKQGLDKQHNLVEELCLATSLKERNFLWNLLRKLGSKEQLNSYKIPTMDSMRFFPLLIPYAPFGCQEYMHHVKLSIMLLWVAKQDKVNEEFKKYSAHLSGVPYYVINGKQQLSGGQPPEVFLRAFQAAAV</sequence>
<evidence type="ECO:0000259" key="1">
    <source>
        <dbReference type="Pfam" id="PF01323"/>
    </source>
</evidence>
<dbReference type="InterPro" id="IPR036249">
    <property type="entry name" value="Thioredoxin-like_sf"/>
</dbReference>
<dbReference type="Proteomes" id="UP000288805">
    <property type="component" value="Unassembled WGS sequence"/>
</dbReference>
<organism evidence="2 3">
    <name type="scientific">Vitis vinifera</name>
    <name type="common">Grape</name>
    <dbReference type="NCBI Taxonomy" id="29760"/>
    <lineage>
        <taxon>Eukaryota</taxon>
        <taxon>Viridiplantae</taxon>
        <taxon>Streptophyta</taxon>
        <taxon>Embryophyta</taxon>
        <taxon>Tracheophyta</taxon>
        <taxon>Spermatophyta</taxon>
        <taxon>Magnoliopsida</taxon>
        <taxon>eudicotyledons</taxon>
        <taxon>Gunneridae</taxon>
        <taxon>Pentapetalae</taxon>
        <taxon>rosids</taxon>
        <taxon>Vitales</taxon>
        <taxon>Vitaceae</taxon>
        <taxon>Viteae</taxon>
        <taxon>Vitis</taxon>
    </lineage>
</organism>
<feature type="domain" description="DSBA-like thioredoxin" evidence="1">
    <location>
        <begin position="15"/>
        <end position="131"/>
    </location>
</feature>
<reference evidence="2 3" key="1">
    <citation type="journal article" date="2018" name="PLoS Genet.">
        <title>Population sequencing reveals clonal diversity and ancestral inbreeding in the grapevine cultivar Chardonnay.</title>
        <authorList>
            <person name="Roach M.J."/>
            <person name="Johnson D.L."/>
            <person name="Bohlmann J."/>
            <person name="van Vuuren H.J."/>
            <person name="Jones S.J."/>
            <person name="Pretorius I.S."/>
            <person name="Schmidt S.A."/>
            <person name="Borneman A.R."/>
        </authorList>
    </citation>
    <scope>NUCLEOTIDE SEQUENCE [LARGE SCALE GENOMIC DNA]</scope>
    <source>
        <strain evidence="3">cv. Chardonnay</strain>
        <tissue evidence="2">Leaf</tissue>
    </source>
</reference>
<dbReference type="CDD" id="cd03024">
    <property type="entry name" value="DsbA_FrnE"/>
    <property type="match status" value="1"/>
</dbReference>
<dbReference type="Pfam" id="PF01323">
    <property type="entry name" value="DSBA"/>
    <property type="match status" value="1"/>
</dbReference>
<dbReference type="PANTHER" id="PTHR13887">
    <property type="entry name" value="GLUTATHIONE S-TRANSFERASE KAPPA"/>
    <property type="match status" value="1"/>
</dbReference>
<evidence type="ECO:0000313" key="3">
    <source>
        <dbReference type="Proteomes" id="UP000288805"/>
    </source>
</evidence>
<comment type="caution">
    <text evidence="2">The sequence shown here is derived from an EMBL/GenBank/DDBJ whole genome shotgun (WGS) entry which is preliminary data.</text>
</comment>
<dbReference type="SUPFAM" id="SSF52833">
    <property type="entry name" value="Thioredoxin-like"/>
    <property type="match status" value="1"/>
</dbReference>
<dbReference type="EMBL" id="QGNW01001490">
    <property type="protein sequence ID" value="RVW39244.1"/>
    <property type="molecule type" value="Genomic_DNA"/>
</dbReference>
<dbReference type="PANTHER" id="PTHR13887:SF41">
    <property type="entry name" value="THIOREDOXIN SUPERFAMILY PROTEIN"/>
    <property type="match status" value="1"/>
</dbReference>
<protein>
    <recommendedName>
        <fullName evidence="1">DSBA-like thioredoxin domain-containing protein</fullName>
    </recommendedName>
</protein>
<name>A0A438DUU2_VITVI</name>
<dbReference type="InterPro" id="IPR001853">
    <property type="entry name" value="DSBA-like_thioredoxin_dom"/>
</dbReference>
<proteinExistence type="predicted"/>
<dbReference type="AlphaFoldDB" id="A0A438DUU2"/>
<gene>
    <name evidence="2" type="ORF">CK203_085083</name>
</gene>
<dbReference type="Gene3D" id="3.40.30.10">
    <property type="entry name" value="Glutaredoxin"/>
    <property type="match status" value="2"/>
</dbReference>
<accession>A0A438DUU2</accession>
<evidence type="ECO:0000313" key="2">
    <source>
        <dbReference type="EMBL" id="RVW39244.1"/>
    </source>
</evidence>